<feature type="transmembrane region" description="Helical" evidence="8">
    <location>
        <begin position="254"/>
        <end position="276"/>
    </location>
</feature>
<evidence type="ECO:0000256" key="7">
    <source>
        <dbReference type="ARBA" id="ARBA00023136"/>
    </source>
</evidence>
<accession>A0A4Y9FS14</accession>
<dbReference type="SUPFAM" id="SSF103481">
    <property type="entry name" value="Multidrug resistance efflux transporter EmrE"/>
    <property type="match status" value="2"/>
</dbReference>
<evidence type="ECO:0000313" key="10">
    <source>
        <dbReference type="EMBL" id="TFU32015.1"/>
    </source>
</evidence>
<dbReference type="AlphaFoldDB" id="A0A4Y9FS14"/>
<dbReference type="InterPro" id="IPR000620">
    <property type="entry name" value="EamA_dom"/>
</dbReference>
<proteinExistence type="inferred from homology"/>
<evidence type="ECO:0000256" key="3">
    <source>
        <dbReference type="ARBA" id="ARBA00022448"/>
    </source>
</evidence>
<evidence type="ECO:0000256" key="1">
    <source>
        <dbReference type="ARBA" id="ARBA00004651"/>
    </source>
</evidence>
<dbReference type="RefSeq" id="WP_135115201.1">
    <property type="nucleotide sequence ID" value="NZ_JADGLL010000038.1"/>
</dbReference>
<feature type="transmembrane region" description="Helical" evidence="8">
    <location>
        <begin position="282"/>
        <end position="300"/>
    </location>
</feature>
<feature type="transmembrane region" description="Helical" evidence="8">
    <location>
        <begin position="163"/>
        <end position="180"/>
    </location>
</feature>
<dbReference type="Pfam" id="PF00892">
    <property type="entry name" value="EamA"/>
    <property type="match status" value="2"/>
</dbReference>
<evidence type="ECO:0000313" key="11">
    <source>
        <dbReference type="Proteomes" id="UP000298358"/>
    </source>
</evidence>
<protein>
    <submittedName>
        <fullName evidence="10">EamA family transporter RarD</fullName>
    </submittedName>
</protein>
<feature type="transmembrane region" description="Helical" evidence="8">
    <location>
        <begin position="200"/>
        <end position="220"/>
    </location>
</feature>
<feature type="transmembrane region" description="Helical" evidence="8">
    <location>
        <begin position="85"/>
        <end position="106"/>
    </location>
</feature>
<keyword evidence="4" id="KW-1003">Cell membrane</keyword>
<dbReference type="EMBL" id="SPQB01000038">
    <property type="protein sequence ID" value="TFU32015.1"/>
    <property type="molecule type" value="Genomic_DNA"/>
</dbReference>
<dbReference type="PANTHER" id="PTHR22911:SF137">
    <property type="entry name" value="SOLUTE CARRIER FAMILY 35 MEMBER G2-RELATED"/>
    <property type="match status" value="1"/>
</dbReference>
<name>A0A4Y9FS14_9MICO</name>
<keyword evidence="3" id="KW-0813">Transport</keyword>
<dbReference type="PANTHER" id="PTHR22911">
    <property type="entry name" value="ACYL-MALONYL CONDENSING ENZYME-RELATED"/>
    <property type="match status" value="1"/>
</dbReference>
<keyword evidence="5 8" id="KW-0812">Transmembrane</keyword>
<dbReference type="GO" id="GO:0005886">
    <property type="term" value="C:plasma membrane"/>
    <property type="evidence" value="ECO:0007669"/>
    <property type="project" value="UniProtKB-SubCell"/>
</dbReference>
<evidence type="ECO:0000256" key="8">
    <source>
        <dbReference type="SAM" id="Phobius"/>
    </source>
</evidence>
<feature type="transmembrane region" description="Helical" evidence="8">
    <location>
        <begin position="140"/>
        <end position="157"/>
    </location>
</feature>
<feature type="transmembrane region" description="Helical" evidence="8">
    <location>
        <begin position="21"/>
        <end position="40"/>
    </location>
</feature>
<sequence>MSRATPVLPAPVRAKGDGETAGTLYSLGAYVLWGILPLYFVALAPTGSWEVVAWRVVLSLVFCALLLTVTRGWARFVAVLRRPRLALLMGLAGVLIYVNWQVFVIATQSDQVLEASLGYFINPITTVLLAVLVLHEKVRVLQWTAIGVAAVAVILIIVAYGRVPWYALALTASFGVYGLVKKQVGGTVDAISGLALETLWLAPIAIAQLGIIAATTGITLGTAGTWHTILLLSAGAVTAIPLLLFAAGSSRVPLATMGMLQFAGPILQFIVGVAILHEPMPASRWIGFAMVWVACILLTIDQIRHSRRPRTAPVVIDGGL</sequence>
<gene>
    <name evidence="10" type="primary">rarD</name>
    <name evidence="10" type="ORF">E4U02_12670</name>
</gene>
<feature type="domain" description="EamA" evidence="9">
    <location>
        <begin position="166"/>
        <end position="299"/>
    </location>
</feature>
<evidence type="ECO:0000256" key="2">
    <source>
        <dbReference type="ARBA" id="ARBA00007362"/>
    </source>
</evidence>
<evidence type="ECO:0000256" key="5">
    <source>
        <dbReference type="ARBA" id="ARBA00022692"/>
    </source>
</evidence>
<dbReference type="OrthoDB" id="369870at2"/>
<feature type="transmembrane region" description="Helical" evidence="8">
    <location>
        <begin position="112"/>
        <end position="133"/>
    </location>
</feature>
<dbReference type="NCBIfam" id="TIGR00688">
    <property type="entry name" value="rarD"/>
    <property type="match status" value="1"/>
</dbReference>
<comment type="subcellular location">
    <subcellularLocation>
        <location evidence="1">Cell membrane</location>
        <topology evidence="1">Multi-pass membrane protein</topology>
    </subcellularLocation>
</comment>
<evidence type="ECO:0000256" key="6">
    <source>
        <dbReference type="ARBA" id="ARBA00022989"/>
    </source>
</evidence>
<dbReference type="InterPro" id="IPR004626">
    <property type="entry name" value="RarD"/>
</dbReference>
<comment type="caution">
    <text evidence="10">The sequence shown here is derived from an EMBL/GenBank/DDBJ whole genome shotgun (WGS) entry which is preliminary data.</text>
</comment>
<dbReference type="Proteomes" id="UP000298358">
    <property type="component" value="Unassembled WGS sequence"/>
</dbReference>
<evidence type="ECO:0000256" key="4">
    <source>
        <dbReference type="ARBA" id="ARBA00022475"/>
    </source>
</evidence>
<feature type="transmembrane region" description="Helical" evidence="8">
    <location>
        <begin position="226"/>
        <end position="247"/>
    </location>
</feature>
<feature type="domain" description="EamA" evidence="9">
    <location>
        <begin position="22"/>
        <end position="157"/>
    </location>
</feature>
<dbReference type="InterPro" id="IPR037185">
    <property type="entry name" value="EmrE-like"/>
</dbReference>
<evidence type="ECO:0000259" key="9">
    <source>
        <dbReference type="Pfam" id="PF00892"/>
    </source>
</evidence>
<keyword evidence="6 8" id="KW-1133">Transmembrane helix</keyword>
<comment type="similarity">
    <text evidence="2">Belongs to the EamA transporter family.</text>
</comment>
<keyword evidence="11" id="KW-1185">Reference proteome</keyword>
<keyword evidence="7 8" id="KW-0472">Membrane</keyword>
<reference evidence="10 11" key="1">
    <citation type="submission" date="2019-03" db="EMBL/GenBank/DDBJ databases">
        <title>Diversity of the mouse oral microbiome.</title>
        <authorList>
            <person name="Joseph S."/>
            <person name="Aduse-Opoku J."/>
            <person name="Curtis M."/>
            <person name="Wade W."/>
            <person name="Hashim A."/>
        </authorList>
    </citation>
    <scope>NUCLEOTIDE SEQUENCE [LARGE SCALE GENOMIC DNA]</scope>
    <source>
        <strain evidence="10 11">P1012</strain>
    </source>
</reference>
<organism evidence="10 11">
    <name type="scientific">Microbacterium paludicola</name>
    <dbReference type="NCBI Taxonomy" id="300019"/>
    <lineage>
        <taxon>Bacteria</taxon>
        <taxon>Bacillati</taxon>
        <taxon>Actinomycetota</taxon>
        <taxon>Actinomycetes</taxon>
        <taxon>Micrococcales</taxon>
        <taxon>Microbacteriaceae</taxon>
        <taxon>Microbacterium</taxon>
    </lineage>
</organism>
<feature type="transmembrane region" description="Helical" evidence="8">
    <location>
        <begin position="52"/>
        <end position="73"/>
    </location>
</feature>